<keyword evidence="3" id="KW-1185">Reference proteome</keyword>
<evidence type="ECO:0000256" key="1">
    <source>
        <dbReference type="SAM" id="SignalP"/>
    </source>
</evidence>
<name>F2ICQ9_FLUTR</name>
<accession>F2ICQ9</accession>
<reference evidence="3" key="2">
    <citation type="submission" date="2011-02" db="EMBL/GenBank/DDBJ databases">
        <title>The complete genome of Fluviicola taffensis DSM 16823.</title>
        <authorList>
            <consortium name="US DOE Joint Genome Institute (JGI-PGF)"/>
            <person name="Lucas S."/>
            <person name="Copeland A."/>
            <person name="Lapidus A."/>
            <person name="Bruce D."/>
            <person name="Goodwin L."/>
            <person name="Pitluck S."/>
            <person name="Kyrpides N."/>
            <person name="Mavromatis K."/>
            <person name="Ivanova N."/>
            <person name="Mikhailova N."/>
            <person name="Pagani I."/>
            <person name="Chertkov O."/>
            <person name="Detter J.C."/>
            <person name="Han C."/>
            <person name="Tapia R."/>
            <person name="Land M."/>
            <person name="Hauser L."/>
            <person name="Markowitz V."/>
            <person name="Cheng J.-F."/>
            <person name="Hugenholtz P."/>
            <person name="Woyke T."/>
            <person name="Wu D."/>
            <person name="Tindall B."/>
            <person name="Pomrenke H.G."/>
            <person name="Brambilla E."/>
            <person name="Klenk H.-P."/>
            <person name="Eisen J.A."/>
        </authorList>
    </citation>
    <scope>NUCLEOTIDE SEQUENCE [LARGE SCALE GENOMIC DNA]</scope>
    <source>
        <strain evidence="3">DSM 16823 / RW262 / RW262</strain>
    </source>
</reference>
<dbReference type="HOGENOM" id="CLU_851934_0_0_10"/>
<dbReference type="STRING" id="755732.Fluta_0277"/>
<reference evidence="2 3" key="1">
    <citation type="journal article" date="2011" name="Stand. Genomic Sci.">
        <title>Complete genome sequence of the gliding freshwater bacterium Fluviicola taffensis type strain (RW262).</title>
        <authorList>
            <person name="Woyke T."/>
            <person name="Chertkov O."/>
            <person name="Lapidus A."/>
            <person name="Nolan M."/>
            <person name="Lucas S."/>
            <person name="Del Rio T.G."/>
            <person name="Tice H."/>
            <person name="Cheng J.F."/>
            <person name="Tapia R."/>
            <person name="Han C."/>
            <person name="Goodwin L."/>
            <person name="Pitluck S."/>
            <person name="Liolios K."/>
            <person name="Pagani I."/>
            <person name="Ivanova N."/>
            <person name="Huntemann M."/>
            <person name="Mavromatis K."/>
            <person name="Mikhailova N."/>
            <person name="Pati A."/>
            <person name="Chen A."/>
            <person name="Palaniappan K."/>
            <person name="Land M."/>
            <person name="Hauser L."/>
            <person name="Brambilla E.M."/>
            <person name="Rohde M."/>
            <person name="Mwirichia R."/>
            <person name="Sikorski J."/>
            <person name="Tindall B.J."/>
            <person name="Goker M."/>
            <person name="Bristow J."/>
            <person name="Eisen J.A."/>
            <person name="Markowitz V."/>
            <person name="Hugenholtz P."/>
            <person name="Klenk H.P."/>
            <person name="Kyrpides N.C."/>
        </authorList>
    </citation>
    <scope>NUCLEOTIDE SEQUENCE [LARGE SCALE GENOMIC DNA]</scope>
    <source>
        <strain evidence="3">DSM 16823 / RW262 / RW262</strain>
    </source>
</reference>
<proteinExistence type="predicted"/>
<dbReference type="Proteomes" id="UP000007463">
    <property type="component" value="Chromosome"/>
</dbReference>
<dbReference type="EMBL" id="CP002542">
    <property type="protein sequence ID" value="AEA42286.1"/>
    <property type="molecule type" value="Genomic_DNA"/>
</dbReference>
<evidence type="ECO:0008006" key="4">
    <source>
        <dbReference type="Google" id="ProtNLM"/>
    </source>
</evidence>
<keyword evidence="1" id="KW-0732">Signal</keyword>
<protein>
    <recommendedName>
        <fullName evidence="4">Tetratricopeptide repeat protein</fullName>
    </recommendedName>
</protein>
<gene>
    <name evidence="2" type="ordered locus">Fluta_0277</name>
</gene>
<dbReference type="AlphaFoldDB" id="F2ICQ9"/>
<evidence type="ECO:0000313" key="2">
    <source>
        <dbReference type="EMBL" id="AEA42286.1"/>
    </source>
</evidence>
<organism evidence="2 3">
    <name type="scientific">Fluviicola taffensis (strain DSM 16823 / NCIMB 13979 / RW262)</name>
    <dbReference type="NCBI Taxonomy" id="755732"/>
    <lineage>
        <taxon>Bacteria</taxon>
        <taxon>Pseudomonadati</taxon>
        <taxon>Bacteroidota</taxon>
        <taxon>Flavobacteriia</taxon>
        <taxon>Flavobacteriales</taxon>
        <taxon>Crocinitomicaceae</taxon>
        <taxon>Fluviicola</taxon>
    </lineage>
</organism>
<feature type="signal peptide" evidence="1">
    <location>
        <begin position="1"/>
        <end position="21"/>
    </location>
</feature>
<feature type="chain" id="PRO_5003283580" description="Tetratricopeptide repeat protein" evidence="1">
    <location>
        <begin position="22"/>
        <end position="326"/>
    </location>
</feature>
<dbReference type="KEGG" id="fte:Fluta_0277"/>
<evidence type="ECO:0000313" key="3">
    <source>
        <dbReference type="Proteomes" id="UP000007463"/>
    </source>
</evidence>
<sequence length="326" mass="37288" precursor="true">MKIRILPILGLACLFTHLSFSQNLKPEKAISLKIDIPPINLDYIGLTKIYVQPSSTDFANIRGLFLKRFNERVYTFESSIEASELYFTFQVNRIVKKNTVPSTSSSVKTDKKGNKTTTTTYRYDGEEQIDFTFTLNLANGTPVKMYQESGYSQYSGTSTLNYESARTEYGTNKSKKVASTIEEMVGRVYAKICADYFIGNRNIDLYAIGVKSRKQDYSDINNAGDLLTNWFATNPTDALAPDVVKALLIYDEALLEHEPKDKKARIDNEVAAVCYYQKACVEFYLKNYRKAEELILKSESLDKRIHFSQENLKDLLKLLRDRKVFN</sequence>
<dbReference type="RefSeq" id="WP_013685060.1">
    <property type="nucleotide sequence ID" value="NC_015321.1"/>
</dbReference>